<accession>A0A5B7ENS2</accession>
<keyword evidence="2" id="KW-1185">Reference proteome</keyword>
<protein>
    <submittedName>
        <fullName evidence="1">Uncharacterized protein</fullName>
    </submittedName>
</protein>
<evidence type="ECO:0000313" key="2">
    <source>
        <dbReference type="Proteomes" id="UP000324222"/>
    </source>
</evidence>
<organism evidence="1 2">
    <name type="scientific">Portunus trituberculatus</name>
    <name type="common">Swimming crab</name>
    <name type="synonym">Neptunus trituberculatus</name>
    <dbReference type="NCBI Taxonomy" id="210409"/>
    <lineage>
        <taxon>Eukaryota</taxon>
        <taxon>Metazoa</taxon>
        <taxon>Ecdysozoa</taxon>
        <taxon>Arthropoda</taxon>
        <taxon>Crustacea</taxon>
        <taxon>Multicrustacea</taxon>
        <taxon>Malacostraca</taxon>
        <taxon>Eumalacostraca</taxon>
        <taxon>Eucarida</taxon>
        <taxon>Decapoda</taxon>
        <taxon>Pleocyemata</taxon>
        <taxon>Brachyura</taxon>
        <taxon>Eubrachyura</taxon>
        <taxon>Portunoidea</taxon>
        <taxon>Portunidae</taxon>
        <taxon>Portuninae</taxon>
        <taxon>Portunus</taxon>
    </lineage>
</organism>
<name>A0A5B7ENS2_PORTR</name>
<dbReference type="Proteomes" id="UP000324222">
    <property type="component" value="Unassembled WGS sequence"/>
</dbReference>
<dbReference type="AlphaFoldDB" id="A0A5B7ENS2"/>
<sequence>MSGSLTVSKRNVQNHGKCEGGSAVWRTVARLDQDEGESQQRWKSVDVSPQVVFLVLTSL</sequence>
<gene>
    <name evidence="1" type="ORF">E2C01_029578</name>
</gene>
<comment type="caution">
    <text evidence="1">The sequence shown here is derived from an EMBL/GenBank/DDBJ whole genome shotgun (WGS) entry which is preliminary data.</text>
</comment>
<dbReference type="EMBL" id="VSRR010003431">
    <property type="protein sequence ID" value="MPC36131.1"/>
    <property type="molecule type" value="Genomic_DNA"/>
</dbReference>
<reference evidence="1 2" key="1">
    <citation type="submission" date="2019-05" db="EMBL/GenBank/DDBJ databases">
        <title>Another draft genome of Portunus trituberculatus and its Hox gene families provides insights of decapod evolution.</title>
        <authorList>
            <person name="Jeong J.-H."/>
            <person name="Song I."/>
            <person name="Kim S."/>
            <person name="Choi T."/>
            <person name="Kim D."/>
            <person name="Ryu S."/>
            <person name="Kim W."/>
        </authorList>
    </citation>
    <scope>NUCLEOTIDE SEQUENCE [LARGE SCALE GENOMIC DNA]</scope>
    <source>
        <tissue evidence="1">Muscle</tissue>
    </source>
</reference>
<evidence type="ECO:0000313" key="1">
    <source>
        <dbReference type="EMBL" id="MPC36131.1"/>
    </source>
</evidence>
<proteinExistence type="predicted"/>